<sequence>MATSDGWRVEIVRRGRSRWYRIVHGDAVFDWLTIATVQRILEEAGVDMANLAAVDEPTRAQRDRQTGAA</sequence>
<dbReference type="EMBL" id="BOMN01000149">
    <property type="protein sequence ID" value="GIE26707.1"/>
    <property type="molecule type" value="Genomic_DNA"/>
</dbReference>
<accession>A0ABQ4A8P2</accession>
<evidence type="ECO:0000313" key="1">
    <source>
        <dbReference type="EMBL" id="GIE26707.1"/>
    </source>
</evidence>
<evidence type="ECO:0000313" key="2">
    <source>
        <dbReference type="Proteomes" id="UP000603200"/>
    </source>
</evidence>
<reference evidence="1 2" key="1">
    <citation type="submission" date="2021-01" db="EMBL/GenBank/DDBJ databases">
        <title>Whole genome shotgun sequence of Actinoplanes humidus NBRC 14915.</title>
        <authorList>
            <person name="Komaki H."/>
            <person name="Tamura T."/>
        </authorList>
    </citation>
    <scope>NUCLEOTIDE SEQUENCE [LARGE SCALE GENOMIC DNA]</scope>
    <source>
        <strain evidence="1 2">NBRC 14915</strain>
    </source>
</reference>
<protein>
    <submittedName>
        <fullName evidence="1">Uncharacterized protein</fullName>
    </submittedName>
</protein>
<proteinExistence type="predicted"/>
<gene>
    <name evidence="1" type="ORF">Ahu01nite_098090</name>
</gene>
<keyword evidence="2" id="KW-1185">Reference proteome</keyword>
<name>A0ABQ4A8P2_9ACTN</name>
<comment type="caution">
    <text evidence="1">The sequence shown here is derived from an EMBL/GenBank/DDBJ whole genome shotgun (WGS) entry which is preliminary data.</text>
</comment>
<dbReference type="RefSeq" id="WP_203843606.1">
    <property type="nucleotide sequence ID" value="NZ_BAAATV010000016.1"/>
</dbReference>
<dbReference type="Proteomes" id="UP000603200">
    <property type="component" value="Unassembled WGS sequence"/>
</dbReference>
<organism evidence="1 2">
    <name type="scientific">Winogradskya humida</name>
    <dbReference type="NCBI Taxonomy" id="113566"/>
    <lineage>
        <taxon>Bacteria</taxon>
        <taxon>Bacillati</taxon>
        <taxon>Actinomycetota</taxon>
        <taxon>Actinomycetes</taxon>
        <taxon>Micromonosporales</taxon>
        <taxon>Micromonosporaceae</taxon>
        <taxon>Winogradskya</taxon>
    </lineage>
</organism>